<feature type="binding site" evidence="11">
    <location>
        <position position="370"/>
    </location>
    <ligand>
        <name>ATP</name>
        <dbReference type="ChEBI" id="CHEBI:30616"/>
    </ligand>
</feature>
<gene>
    <name evidence="16" type="ORF">G4B88_030621</name>
</gene>
<comment type="subcellular location">
    <subcellularLocation>
        <location evidence="2">Membrane</location>
    </subcellularLocation>
    <subcellularLocation>
        <location evidence="1">Secreted</location>
        <location evidence="1">Cell wall</location>
    </subcellularLocation>
</comment>
<evidence type="ECO:0000256" key="13">
    <source>
        <dbReference type="SAM" id="Phobius"/>
    </source>
</evidence>
<evidence type="ECO:0000256" key="4">
    <source>
        <dbReference type="ARBA" id="ARBA00022614"/>
    </source>
</evidence>
<evidence type="ECO:0000256" key="7">
    <source>
        <dbReference type="ARBA" id="ARBA00022737"/>
    </source>
</evidence>
<evidence type="ECO:0000256" key="12">
    <source>
        <dbReference type="SAM" id="MobiDB-lite"/>
    </source>
</evidence>
<dbReference type="AlphaFoldDB" id="A0A7J6H6Q3"/>
<evidence type="ECO:0000256" key="2">
    <source>
        <dbReference type="ARBA" id="ARBA00004370"/>
    </source>
</evidence>
<keyword evidence="7" id="KW-0677">Repeat</keyword>
<sequence>MKRIFIWALLIWITLTIPRSNSVEDEVKKAMIEFMDNLSPQNDVVLRLGNWGWNSTSDPCKDKWFGVECNDGLTTVRKIVLEKLSFNGTFDASSLCLVTSITVLSLQTNNLTGNLPLEIGDCKALTHLYLAGNQFSGDLPDSLAQLSNLKRLHISDNKFHGNLPNISRISGLVSFVAENNELSGRIPDFDFTNFDKFNASNNNFSGQIPDVKGKFEAESFLGNPYLCGIPLPNLCPPPLKTEKPKKISAKKILIYSGYVIMGSFILVLAIFIFLKRKKPRKENTESRSAMPSSTIASGETRKERSEYSLTSLESGRIPTLVVLGSPGKKTATLGLSFEGLLKAPAELLGRGKHGSLYKVRVENGVLLAVKRIKDWDISLEEFDQRMRRLDQVKHRNVLPPVAFYGSEQEKLLVYDFQPNGRSSESNGQVFDWGSRLSVAAIISEALSFMHDELNQDGVGHGNLKSMNILFNQAMEPCISEYGLMVVENENQHHSIMEATYYNDEESTSSQTTFKVDIYGFGVILLELLTGRLVQKNGFDLPNWVQSVVKEEWTVEVFDKALISEGANEERMVNLLLVALKCINPSPNQRPTMTQVSMMINCIRDEEERSLSFAL</sequence>
<evidence type="ECO:0000256" key="5">
    <source>
        <dbReference type="ARBA" id="ARBA00022692"/>
    </source>
</evidence>
<dbReference type="InterPro" id="IPR017441">
    <property type="entry name" value="Protein_kinase_ATP_BS"/>
</dbReference>
<evidence type="ECO:0000256" key="11">
    <source>
        <dbReference type="PROSITE-ProRule" id="PRU10141"/>
    </source>
</evidence>
<keyword evidence="8 13" id="KW-1133">Transmembrane helix</keyword>
<dbReference type="InterPro" id="IPR001611">
    <property type="entry name" value="Leu-rich_rpt"/>
</dbReference>
<name>A0A7J6H6Q3_CANSA</name>
<dbReference type="Pfam" id="PF00069">
    <property type="entry name" value="Pkinase"/>
    <property type="match status" value="1"/>
</dbReference>
<dbReference type="FunFam" id="3.80.10.10:FF:000400">
    <property type="entry name" value="Nuclear pore complex protein NUP107"/>
    <property type="match status" value="1"/>
</dbReference>
<keyword evidence="11" id="KW-0547">Nucleotide-binding</keyword>
<evidence type="ECO:0000256" key="9">
    <source>
        <dbReference type="ARBA" id="ARBA00023136"/>
    </source>
</evidence>
<evidence type="ECO:0000256" key="6">
    <source>
        <dbReference type="ARBA" id="ARBA00022729"/>
    </source>
</evidence>
<dbReference type="PANTHER" id="PTHR48010:SF22">
    <property type="entry name" value="OS09G0376600 PROTEIN"/>
    <property type="match status" value="1"/>
</dbReference>
<dbReference type="SUPFAM" id="SSF52058">
    <property type="entry name" value="L domain-like"/>
    <property type="match status" value="1"/>
</dbReference>
<dbReference type="EMBL" id="JAATIQ010000061">
    <property type="protein sequence ID" value="KAF4390943.1"/>
    <property type="molecule type" value="Genomic_DNA"/>
</dbReference>
<reference evidence="16 17" key="1">
    <citation type="journal article" date="2020" name="bioRxiv">
        <title>Sequence and annotation of 42 cannabis genomes reveals extensive copy number variation in cannabinoid synthesis and pathogen resistance genes.</title>
        <authorList>
            <person name="Mckernan K.J."/>
            <person name="Helbert Y."/>
            <person name="Kane L.T."/>
            <person name="Ebling H."/>
            <person name="Zhang L."/>
            <person name="Liu B."/>
            <person name="Eaton Z."/>
            <person name="Mclaughlin S."/>
            <person name="Kingan S."/>
            <person name="Baybayan P."/>
            <person name="Concepcion G."/>
            <person name="Jordan M."/>
            <person name="Riva A."/>
            <person name="Barbazuk W."/>
            <person name="Harkins T."/>
        </authorList>
    </citation>
    <scope>NUCLEOTIDE SEQUENCE [LARGE SCALE GENOMIC DNA]</scope>
    <source>
        <strain evidence="17">cv. Jamaican Lion 4</strain>
        <tissue evidence="16">Leaf</tissue>
    </source>
</reference>
<feature type="signal peptide" evidence="14">
    <location>
        <begin position="1"/>
        <end position="22"/>
    </location>
</feature>
<evidence type="ECO:0000256" key="8">
    <source>
        <dbReference type="ARBA" id="ARBA00022989"/>
    </source>
</evidence>
<feature type="compositionally biased region" description="Polar residues" evidence="12">
    <location>
        <begin position="286"/>
        <end position="297"/>
    </location>
</feature>
<keyword evidence="5 13" id="KW-0812">Transmembrane</keyword>
<evidence type="ECO:0000259" key="15">
    <source>
        <dbReference type="PROSITE" id="PS50011"/>
    </source>
</evidence>
<comment type="caution">
    <text evidence="16">The sequence shown here is derived from an EMBL/GenBank/DDBJ whole genome shotgun (WGS) entry which is preliminary data.</text>
</comment>
<dbReference type="Gene3D" id="3.80.10.10">
    <property type="entry name" value="Ribonuclease Inhibitor"/>
    <property type="match status" value="2"/>
</dbReference>
<keyword evidence="6 14" id="KW-0732">Signal</keyword>
<evidence type="ECO:0000256" key="14">
    <source>
        <dbReference type="SAM" id="SignalP"/>
    </source>
</evidence>
<keyword evidence="17" id="KW-1185">Reference proteome</keyword>
<evidence type="ECO:0000256" key="1">
    <source>
        <dbReference type="ARBA" id="ARBA00004191"/>
    </source>
</evidence>
<dbReference type="PROSITE" id="PS50011">
    <property type="entry name" value="PROTEIN_KINASE_DOM"/>
    <property type="match status" value="1"/>
</dbReference>
<evidence type="ECO:0000256" key="10">
    <source>
        <dbReference type="ARBA" id="ARBA00038043"/>
    </source>
</evidence>
<keyword evidence="3" id="KW-0134">Cell wall</keyword>
<feature type="transmembrane region" description="Helical" evidence="13">
    <location>
        <begin position="252"/>
        <end position="274"/>
    </location>
</feature>
<dbReference type="InterPro" id="IPR013210">
    <property type="entry name" value="LRR_N_plant-typ"/>
</dbReference>
<dbReference type="PROSITE" id="PS00107">
    <property type="entry name" value="PROTEIN_KINASE_ATP"/>
    <property type="match status" value="1"/>
</dbReference>
<dbReference type="GO" id="GO:0004672">
    <property type="term" value="F:protein kinase activity"/>
    <property type="evidence" value="ECO:0007669"/>
    <property type="project" value="InterPro"/>
</dbReference>
<dbReference type="GO" id="GO:0016020">
    <property type="term" value="C:membrane"/>
    <property type="evidence" value="ECO:0007669"/>
    <property type="project" value="UniProtKB-SubCell"/>
</dbReference>
<dbReference type="Proteomes" id="UP000583929">
    <property type="component" value="Unassembled WGS sequence"/>
</dbReference>
<accession>A0A7J6H6Q3</accession>
<keyword evidence="11" id="KW-0067">ATP-binding</keyword>
<dbReference type="InterPro" id="IPR011009">
    <property type="entry name" value="Kinase-like_dom_sf"/>
</dbReference>
<dbReference type="SUPFAM" id="SSF56112">
    <property type="entry name" value="Protein kinase-like (PK-like)"/>
    <property type="match status" value="1"/>
</dbReference>
<feature type="region of interest" description="Disordered" evidence="12">
    <location>
        <begin position="282"/>
        <end position="303"/>
    </location>
</feature>
<feature type="chain" id="PRO_5029596843" description="Protein kinase domain-containing protein" evidence="14">
    <location>
        <begin position="23"/>
        <end position="614"/>
    </location>
</feature>
<dbReference type="Pfam" id="PF08263">
    <property type="entry name" value="LRRNT_2"/>
    <property type="match status" value="1"/>
</dbReference>
<dbReference type="GO" id="GO:0005524">
    <property type="term" value="F:ATP binding"/>
    <property type="evidence" value="ECO:0007669"/>
    <property type="project" value="UniProtKB-UniRule"/>
</dbReference>
<proteinExistence type="inferred from homology"/>
<comment type="similarity">
    <text evidence="10">Belongs to the polygalacturonase-inhibiting protein family.</text>
</comment>
<evidence type="ECO:0000256" key="3">
    <source>
        <dbReference type="ARBA" id="ARBA00022512"/>
    </source>
</evidence>
<keyword evidence="3" id="KW-0964">Secreted</keyword>
<dbReference type="InterPro" id="IPR050994">
    <property type="entry name" value="At_inactive_RLKs"/>
</dbReference>
<keyword evidence="9 13" id="KW-0472">Membrane</keyword>
<dbReference type="Gene3D" id="1.10.510.10">
    <property type="entry name" value="Transferase(Phosphotransferase) domain 1"/>
    <property type="match status" value="1"/>
</dbReference>
<dbReference type="Pfam" id="PF00560">
    <property type="entry name" value="LRR_1"/>
    <property type="match status" value="1"/>
</dbReference>
<evidence type="ECO:0000313" key="17">
    <source>
        <dbReference type="Proteomes" id="UP000583929"/>
    </source>
</evidence>
<protein>
    <recommendedName>
        <fullName evidence="15">Protein kinase domain-containing protein</fullName>
    </recommendedName>
</protein>
<keyword evidence="4" id="KW-0433">Leucine-rich repeat</keyword>
<dbReference type="PANTHER" id="PTHR48010">
    <property type="entry name" value="OS05G0588300 PROTEIN"/>
    <property type="match status" value="1"/>
</dbReference>
<dbReference type="InterPro" id="IPR032675">
    <property type="entry name" value="LRR_dom_sf"/>
</dbReference>
<dbReference type="InterPro" id="IPR000719">
    <property type="entry name" value="Prot_kinase_dom"/>
</dbReference>
<dbReference type="Gene3D" id="3.30.200.20">
    <property type="entry name" value="Phosphorylase Kinase, domain 1"/>
    <property type="match status" value="1"/>
</dbReference>
<evidence type="ECO:0000313" key="16">
    <source>
        <dbReference type="EMBL" id="KAF4390943.1"/>
    </source>
</evidence>
<organism evidence="16 17">
    <name type="scientific">Cannabis sativa</name>
    <name type="common">Hemp</name>
    <name type="synonym">Marijuana</name>
    <dbReference type="NCBI Taxonomy" id="3483"/>
    <lineage>
        <taxon>Eukaryota</taxon>
        <taxon>Viridiplantae</taxon>
        <taxon>Streptophyta</taxon>
        <taxon>Embryophyta</taxon>
        <taxon>Tracheophyta</taxon>
        <taxon>Spermatophyta</taxon>
        <taxon>Magnoliopsida</taxon>
        <taxon>eudicotyledons</taxon>
        <taxon>Gunneridae</taxon>
        <taxon>Pentapetalae</taxon>
        <taxon>rosids</taxon>
        <taxon>fabids</taxon>
        <taxon>Rosales</taxon>
        <taxon>Cannabaceae</taxon>
        <taxon>Cannabis</taxon>
    </lineage>
</organism>
<feature type="domain" description="Protein kinase" evidence="15">
    <location>
        <begin position="342"/>
        <end position="599"/>
    </location>
</feature>